<feature type="domain" description="Phosphoadenosine phosphosulphate reductase" evidence="4">
    <location>
        <begin position="1"/>
        <end position="156"/>
    </location>
</feature>
<evidence type="ECO:0000259" key="4">
    <source>
        <dbReference type="Pfam" id="PF01507"/>
    </source>
</evidence>
<proteinExistence type="inferred from homology"/>
<evidence type="ECO:0000256" key="1">
    <source>
        <dbReference type="ARBA" id="ARBA00009732"/>
    </source>
</evidence>
<dbReference type="Gene3D" id="3.40.50.620">
    <property type="entry name" value="HUPs"/>
    <property type="match status" value="1"/>
</dbReference>
<dbReference type="SUPFAM" id="SSF52402">
    <property type="entry name" value="Adenine nucleotide alpha hydrolases-like"/>
    <property type="match status" value="1"/>
</dbReference>
<dbReference type="GO" id="GO:0005737">
    <property type="term" value="C:cytoplasm"/>
    <property type="evidence" value="ECO:0007669"/>
    <property type="project" value="TreeGrafter"/>
</dbReference>
<comment type="similarity">
    <text evidence="1">Belongs to the PAPS reductase family. CysH subfamily.</text>
</comment>
<accession>A0A382AKW8</accession>
<dbReference type="PIRSF" id="PIRSF000857">
    <property type="entry name" value="PAPS_reductase"/>
    <property type="match status" value="1"/>
</dbReference>
<sequence>MVVLHLCLRIDPDIKSFMVTTPNKPVDTIVFRQYVIKEWDLSWQKFQVFRSEEPAPDKLYLTDPKECCRINKVEPLRKALKELKPYAWISGLRGTESDERLEKHSKIEEQYGIVKINPILDWTELDVWKYTATHNIPVNPLYSKGYRSLGCTPCMAPGGELERSGRWQNTPLEGGECGIHTLETSDA</sequence>
<dbReference type="NCBIfam" id="NF002537">
    <property type="entry name" value="PRK02090.1"/>
    <property type="match status" value="1"/>
</dbReference>
<evidence type="ECO:0000256" key="3">
    <source>
        <dbReference type="ARBA" id="ARBA00024327"/>
    </source>
</evidence>
<dbReference type="AlphaFoldDB" id="A0A382AKW8"/>
<dbReference type="GO" id="GO:0019379">
    <property type="term" value="P:sulfate assimilation, phosphoadenylyl sulfate reduction by phosphoadenylyl-sulfate reductase (thioredoxin)"/>
    <property type="evidence" value="ECO:0007669"/>
    <property type="project" value="InterPro"/>
</dbReference>
<organism evidence="5">
    <name type="scientific">marine metagenome</name>
    <dbReference type="NCBI Taxonomy" id="408172"/>
    <lineage>
        <taxon>unclassified sequences</taxon>
        <taxon>metagenomes</taxon>
        <taxon>ecological metagenomes</taxon>
    </lineage>
</organism>
<gene>
    <name evidence="5" type="ORF">METZ01_LOCUS155079</name>
</gene>
<dbReference type="PANTHER" id="PTHR46509">
    <property type="entry name" value="PHOSPHOADENOSINE PHOSPHOSULFATE REDUCTASE"/>
    <property type="match status" value="1"/>
</dbReference>
<name>A0A382AKW8_9ZZZZ</name>
<keyword evidence="2" id="KW-0560">Oxidoreductase</keyword>
<dbReference type="Pfam" id="PF01507">
    <property type="entry name" value="PAPS_reduct"/>
    <property type="match status" value="1"/>
</dbReference>
<dbReference type="GO" id="GO:0004604">
    <property type="term" value="F:phosphoadenylyl-sulfate reductase (thioredoxin) activity"/>
    <property type="evidence" value="ECO:0007669"/>
    <property type="project" value="InterPro"/>
</dbReference>
<dbReference type="InterPro" id="IPR004511">
    <property type="entry name" value="PAPS/APS_Rdtase"/>
</dbReference>
<evidence type="ECO:0000256" key="2">
    <source>
        <dbReference type="ARBA" id="ARBA00023002"/>
    </source>
</evidence>
<comment type="pathway">
    <text evidence="3">Sulfur metabolism; hydrogen sulfide biosynthesis; sulfite from sulfate.</text>
</comment>
<protein>
    <recommendedName>
        <fullName evidence="4">Phosphoadenosine phosphosulphate reductase domain-containing protein</fullName>
    </recommendedName>
</protein>
<evidence type="ECO:0000313" key="5">
    <source>
        <dbReference type="EMBL" id="SVB02225.1"/>
    </source>
</evidence>
<reference evidence="5" key="1">
    <citation type="submission" date="2018-05" db="EMBL/GenBank/DDBJ databases">
        <authorList>
            <person name="Lanie J.A."/>
            <person name="Ng W.-L."/>
            <person name="Kazmierczak K.M."/>
            <person name="Andrzejewski T.M."/>
            <person name="Davidsen T.M."/>
            <person name="Wayne K.J."/>
            <person name="Tettelin H."/>
            <person name="Glass J.I."/>
            <person name="Rusch D."/>
            <person name="Podicherti R."/>
            <person name="Tsui H.-C.T."/>
            <person name="Winkler M.E."/>
        </authorList>
    </citation>
    <scope>NUCLEOTIDE SEQUENCE</scope>
</reference>
<dbReference type="InterPro" id="IPR002500">
    <property type="entry name" value="PAPS_reduct_dom"/>
</dbReference>
<dbReference type="PANTHER" id="PTHR46509:SF1">
    <property type="entry name" value="PHOSPHOADENOSINE PHOSPHOSULFATE REDUCTASE"/>
    <property type="match status" value="1"/>
</dbReference>
<dbReference type="EMBL" id="UINC01025854">
    <property type="protein sequence ID" value="SVB02225.1"/>
    <property type="molecule type" value="Genomic_DNA"/>
</dbReference>
<dbReference type="InterPro" id="IPR014729">
    <property type="entry name" value="Rossmann-like_a/b/a_fold"/>
</dbReference>